<keyword evidence="6" id="KW-0413">Isomerase</keyword>
<feature type="domain" description="UvrD-like helicase ATP-binding" evidence="11">
    <location>
        <begin position="4"/>
        <end position="284"/>
    </location>
</feature>
<evidence type="ECO:0000259" key="12">
    <source>
        <dbReference type="PROSITE" id="PS51217"/>
    </source>
</evidence>
<evidence type="ECO:0000256" key="9">
    <source>
        <dbReference type="ARBA" id="ARBA00048988"/>
    </source>
</evidence>
<keyword evidence="3 10" id="KW-0378">Hydrolase</keyword>
<evidence type="ECO:0000313" key="14">
    <source>
        <dbReference type="Proteomes" id="UP001060414"/>
    </source>
</evidence>
<evidence type="ECO:0000256" key="7">
    <source>
        <dbReference type="ARBA" id="ARBA00034617"/>
    </source>
</evidence>
<gene>
    <name evidence="13" type="ORF">L9S41_00945</name>
</gene>
<dbReference type="Gene3D" id="1.10.10.160">
    <property type="match status" value="1"/>
</dbReference>
<dbReference type="PANTHER" id="PTHR11070">
    <property type="entry name" value="UVRD / RECB / PCRA DNA HELICASE FAMILY MEMBER"/>
    <property type="match status" value="1"/>
</dbReference>
<organism evidence="13 14">
    <name type="scientific">Geoalkalibacter halelectricus</name>
    <dbReference type="NCBI Taxonomy" id="2847045"/>
    <lineage>
        <taxon>Bacteria</taxon>
        <taxon>Pseudomonadati</taxon>
        <taxon>Thermodesulfobacteriota</taxon>
        <taxon>Desulfuromonadia</taxon>
        <taxon>Desulfuromonadales</taxon>
        <taxon>Geoalkalibacteraceae</taxon>
        <taxon>Geoalkalibacter</taxon>
    </lineage>
</organism>
<proteinExistence type="inferred from homology"/>
<evidence type="ECO:0000256" key="1">
    <source>
        <dbReference type="ARBA" id="ARBA00009922"/>
    </source>
</evidence>
<evidence type="ECO:0000256" key="2">
    <source>
        <dbReference type="ARBA" id="ARBA00022741"/>
    </source>
</evidence>
<comment type="similarity">
    <text evidence="1">Belongs to the helicase family. UvrD subfamily.</text>
</comment>
<evidence type="ECO:0000256" key="4">
    <source>
        <dbReference type="ARBA" id="ARBA00022806"/>
    </source>
</evidence>
<dbReference type="CDD" id="cd17932">
    <property type="entry name" value="DEXQc_UvrD"/>
    <property type="match status" value="1"/>
</dbReference>
<dbReference type="RefSeq" id="WP_260748334.1">
    <property type="nucleotide sequence ID" value="NZ_CP092109.1"/>
</dbReference>
<comment type="catalytic activity">
    <reaction evidence="9">
        <text>ATP + H2O = ADP + phosphate + H(+)</text>
        <dbReference type="Rhea" id="RHEA:13065"/>
        <dbReference type="ChEBI" id="CHEBI:15377"/>
        <dbReference type="ChEBI" id="CHEBI:15378"/>
        <dbReference type="ChEBI" id="CHEBI:30616"/>
        <dbReference type="ChEBI" id="CHEBI:43474"/>
        <dbReference type="ChEBI" id="CHEBI:456216"/>
        <dbReference type="EC" id="5.6.2.4"/>
    </reaction>
</comment>
<evidence type="ECO:0000256" key="6">
    <source>
        <dbReference type="ARBA" id="ARBA00023235"/>
    </source>
</evidence>
<dbReference type="InterPro" id="IPR013986">
    <property type="entry name" value="DExx_box_DNA_helicase_dom_sf"/>
</dbReference>
<dbReference type="PROSITE" id="PS51198">
    <property type="entry name" value="UVRD_HELICASE_ATP_BIND"/>
    <property type="match status" value="1"/>
</dbReference>
<evidence type="ECO:0000256" key="3">
    <source>
        <dbReference type="ARBA" id="ARBA00022801"/>
    </source>
</evidence>
<dbReference type="Gene3D" id="3.40.50.300">
    <property type="entry name" value="P-loop containing nucleotide triphosphate hydrolases"/>
    <property type="match status" value="2"/>
</dbReference>
<dbReference type="PROSITE" id="PS51217">
    <property type="entry name" value="UVRD_HELICASE_CTER"/>
    <property type="match status" value="1"/>
</dbReference>
<evidence type="ECO:0000256" key="5">
    <source>
        <dbReference type="ARBA" id="ARBA00022840"/>
    </source>
</evidence>
<dbReference type="PANTHER" id="PTHR11070:SF64">
    <property type="entry name" value="ATP-DEPENDENT DNA HELICASE REP"/>
    <property type="match status" value="1"/>
</dbReference>
<dbReference type="InterPro" id="IPR014017">
    <property type="entry name" value="DNA_helicase_UvrD-like_C"/>
</dbReference>
<dbReference type="CDD" id="cd18807">
    <property type="entry name" value="SF1_C_UvrD"/>
    <property type="match status" value="1"/>
</dbReference>
<dbReference type="Pfam" id="PF13361">
    <property type="entry name" value="UvrD_C"/>
    <property type="match status" value="1"/>
</dbReference>
<name>A0ABY5ZLG5_9BACT</name>
<dbReference type="Proteomes" id="UP001060414">
    <property type="component" value="Chromosome"/>
</dbReference>
<dbReference type="InterPro" id="IPR014016">
    <property type="entry name" value="UvrD-like_ATP-bd"/>
</dbReference>
<keyword evidence="4 10" id="KW-0347">Helicase</keyword>
<accession>A0ABY5ZLG5</accession>
<keyword evidence="5 10" id="KW-0067">ATP-binding</keyword>
<dbReference type="EC" id="5.6.2.4" evidence="8"/>
<dbReference type="SUPFAM" id="SSF52540">
    <property type="entry name" value="P-loop containing nucleoside triphosphate hydrolases"/>
    <property type="match status" value="1"/>
</dbReference>
<evidence type="ECO:0000256" key="8">
    <source>
        <dbReference type="ARBA" id="ARBA00034808"/>
    </source>
</evidence>
<protein>
    <recommendedName>
        <fullName evidence="8">DNA 3'-5' helicase</fullName>
        <ecNumber evidence="8">5.6.2.4</ecNumber>
    </recommendedName>
</protein>
<sequence>MELSLLNPQQREAACHGEGPLLILAGAGSGKTRVITCRIAHLSAARGVAPENILAVTFTNKAAREMRERVEEMLGKKRCKGMVIATFHSLCVRILREDIEALDYKKNFSIYSTADQLRLIKDLIQQVDIGGRKFDAERVLYAISDAKNRLVPPEKFAVKYHDDYEYMAAAVYPRYQKALKAFNAVDFDDLIMLVARLLQEHPAVLEKYRARFRYILVDEYQDTNAAQYLLLKLLAGGHHNLCVVGDDDQSIYGWRGADLGNILEFERDFPGARVVKLEQNYRSTGNILAAANAVIKNNGKRREKALWTADGAGPRVDYLLCEDEEDEARAVMERIHGERFREELNYSDFAILYRTNVQSRAFEEQLRYENIPYVLIGGQQFFDRKEVKDLIAYLKVLVNHRDEVNLLRILNYPKRGIGETTADRLIRHSAQTQKPLWEVLKSASELDDLGDKAQEAIAAFVALMERYRRLFNRHGMMVETLRELIAEVRLEQEIYRTVDDPVKARRRVENMEEVANALASYLEREESPSLPGFLEKVSLLDEERPGRDSKEKKLQRDAVVLMSIHSSKGLEFPHVFLVGMEEEFLPHKKTLTETFDLDEERRLCYVGITRARRRLVLTGARRRKKYGEMQLRVPSRFLAEIPAELLNASRGEEPPQLPEEEKDQRASKAFANIMSILGD</sequence>
<keyword evidence="14" id="KW-1185">Reference proteome</keyword>
<evidence type="ECO:0000259" key="11">
    <source>
        <dbReference type="PROSITE" id="PS51198"/>
    </source>
</evidence>
<dbReference type="Pfam" id="PF00580">
    <property type="entry name" value="UvrD-helicase"/>
    <property type="match status" value="1"/>
</dbReference>
<reference evidence="13" key="1">
    <citation type="journal article" date="2022" name="Environ. Microbiol.">
        <title>Geoalkalibacter halelectricus SAP #1 sp. nov. possessing extracellular electron transfer and mineral#reducing capabilities from a haloalkaline environment.</title>
        <authorList>
            <person name="Yadav S."/>
            <person name="Singh R."/>
            <person name="Sundharam S.S."/>
            <person name="Chaudhary S."/>
            <person name="Krishnamurthi S."/>
            <person name="Patil S.A."/>
        </authorList>
    </citation>
    <scope>NUCLEOTIDE SEQUENCE</scope>
    <source>
        <strain evidence="13">SAP-1</strain>
    </source>
</reference>
<feature type="binding site" evidence="10">
    <location>
        <begin position="25"/>
        <end position="32"/>
    </location>
    <ligand>
        <name>ATP</name>
        <dbReference type="ChEBI" id="CHEBI:30616"/>
    </ligand>
</feature>
<comment type="catalytic activity">
    <reaction evidence="7">
        <text>Couples ATP hydrolysis with the unwinding of duplex DNA by translocating in the 3'-5' direction.</text>
        <dbReference type="EC" id="5.6.2.4"/>
    </reaction>
</comment>
<dbReference type="EMBL" id="CP092109">
    <property type="protein sequence ID" value="UWZ79981.1"/>
    <property type="molecule type" value="Genomic_DNA"/>
</dbReference>
<evidence type="ECO:0000313" key="13">
    <source>
        <dbReference type="EMBL" id="UWZ79981.1"/>
    </source>
</evidence>
<keyword evidence="2 10" id="KW-0547">Nucleotide-binding</keyword>
<dbReference type="InterPro" id="IPR000212">
    <property type="entry name" value="DNA_helicase_UvrD/REP"/>
</dbReference>
<evidence type="ECO:0000256" key="10">
    <source>
        <dbReference type="PROSITE-ProRule" id="PRU00560"/>
    </source>
</evidence>
<feature type="domain" description="UvrD-like helicase C-terminal" evidence="12">
    <location>
        <begin position="285"/>
        <end position="569"/>
    </location>
</feature>
<dbReference type="Gene3D" id="1.10.486.10">
    <property type="entry name" value="PCRA, domain 4"/>
    <property type="match status" value="1"/>
</dbReference>
<dbReference type="InterPro" id="IPR027417">
    <property type="entry name" value="P-loop_NTPase"/>
</dbReference>